<accession>A0A377R4V6</accession>
<feature type="domain" description="DUF4349" evidence="3">
    <location>
        <begin position="66"/>
        <end position="304"/>
    </location>
</feature>
<evidence type="ECO:0000313" key="5">
    <source>
        <dbReference type="Proteomes" id="UP000254293"/>
    </source>
</evidence>
<protein>
    <recommendedName>
        <fullName evidence="3">DUF4349 domain-containing protein</fullName>
    </recommendedName>
</protein>
<dbReference type="InterPro" id="IPR025645">
    <property type="entry name" value="DUF4349"/>
</dbReference>
<evidence type="ECO:0000256" key="1">
    <source>
        <dbReference type="SAM" id="Phobius"/>
    </source>
</evidence>
<dbReference type="AlphaFoldDB" id="A0A377R4V6"/>
<evidence type="ECO:0000256" key="2">
    <source>
        <dbReference type="SAM" id="SignalP"/>
    </source>
</evidence>
<keyword evidence="1" id="KW-1133">Transmembrane helix</keyword>
<reference evidence="4 5" key="1">
    <citation type="submission" date="2018-06" db="EMBL/GenBank/DDBJ databases">
        <authorList>
            <consortium name="Pathogen Informatics"/>
            <person name="Doyle S."/>
        </authorList>
    </citation>
    <scope>NUCLEOTIDE SEQUENCE [LARGE SCALE GENOMIC DNA]</scope>
    <source>
        <strain evidence="4 5">NCTC13336</strain>
    </source>
</reference>
<evidence type="ECO:0000313" key="4">
    <source>
        <dbReference type="EMBL" id="STR03012.1"/>
    </source>
</evidence>
<gene>
    <name evidence="4" type="ORF">NCTC13336_01900</name>
</gene>
<dbReference type="OrthoDB" id="8607086at2"/>
<feature type="chain" id="PRO_5016896212" description="DUF4349 domain-containing protein" evidence="2">
    <location>
        <begin position="24"/>
        <end position="315"/>
    </location>
</feature>
<name>A0A377R4V6_9NEIS</name>
<organism evidence="4 5">
    <name type="scientific">Kingella potus</name>
    <dbReference type="NCBI Taxonomy" id="265175"/>
    <lineage>
        <taxon>Bacteria</taxon>
        <taxon>Pseudomonadati</taxon>
        <taxon>Pseudomonadota</taxon>
        <taxon>Betaproteobacteria</taxon>
        <taxon>Neisseriales</taxon>
        <taxon>Neisseriaceae</taxon>
        <taxon>Kingella</taxon>
    </lineage>
</organism>
<dbReference type="RefSeq" id="WP_115308884.1">
    <property type="nucleotide sequence ID" value="NZ_UGJJ01000002.1"/>
</dbReference>
<evidence type="ECO:0000259" key="3">
    <source>
        <dbReference type="Pfam" id="PF14257"/>
    </source>
</evidence>
<feature type="signal peptide" evidence="2">
    <location>
        <begin position="1"/>
        <end position="23"/>
    </location>
</feature>
<dbReference type="Pfam" id="PF14257">
    <property type="entry name" value="DUF4349"/>
    <property type="match status" value="1"/>
</dbReference>
<keyword evidence="1" id="KW-0472">Membrane</keyword>
<sequence>MNIRPPVSLLLSAALLAACGAQEQDAESGQSEAPVAAYALPAAEKGGQESSARADSIILSQKPEGRQMVVEADISFKTKDSRQTLSELEKLALKYGGFVEKSRIEAETESERTYPQQDGTLLVVRRYGQYGSMTVRLPKEKTADFLRDIQPFVVFLENQSFAAADVALDIRRQALEAARQHSLAERLQQAASSAEKSSKSGTAEVLVRQSEARAEAEYARLQQAYWQDKVAFATLNLRFFQPESVFRYTRPDSDAEARQYAPSFWQSAGVMLKQGWAGFVRLSLLLAALWPLWLFSALFVVFWRIVRKRSIRKKV</sequence>
<proteinExistence type="predicted"/>
<keyword evidence="5" id="KW-1185">Reference proteome</keyword>
<dbReference type="EMBL" id="UGJJ01000002">
    <property type="protein sequence ID" value="STR03012.1"/>
    <property type="molecule type" value="Genomic_DNA"/>
</dbReference>
<dbReference type="Proteomes" id="UP000254293">
    <property type="component" value="Unassembled WGS sequence"/>
</dbReference>
<dbReference type="PROSITE" id="PS51257">
    <property type="entry name" value="PROKAR_LIPOPROTEIN"/>
    <property type="match status" value="1"/>
</dbReference>
<keyword evidence="1" id="KW-0812">Transmembrane</keyword>
<feature type="transmembrane region" description="Helical" evidence="1">
    <location>
        <begin position="282"/>
        <end position="306"/>
    </location>
</feature>
<keyword evidence="2" id="KW-0732">Signal</keyword>